<protein>
    <submittedName>
        <fullName evidence="1">Uncharacterized protein</fullName>
    </submittedName>
</protein>
<dbReference type="Proteomes" id="UP001224890">
    <property type="component" value="Unassembled WGS sequence"/>
</dbReference>
<dbReference type="RefSeq" id="XP_060436839.1">
    <property type="nucleotide sequence ID" value="XM_060573337.1"/>
</dbReference>
<accession>A0AAJ0EZC0</accession>
<proteinExistence type="predicted"/>
<dbReference type="EMBL" id="JAHMHR010000001">
    <property type="protein sequence ID" value="KAK1701084.1"/>
    <property type="molecule type" value="Genomic_DNA"/>
</dbReference>
<name>A0AAJ0EZC0_9PEZI</name>
<evidence type="ECO:0000313" key="1">
    <source>
        <dbReference type="EMBL" id="KAK1701084.1"/>
    </source>
</evidence>
<dbReference type="PROSITE" id="PS51257">
    <property type="entry name" value="PROKAR_LIPOPROTEIN"/>
    <property type="match status" value="1"/>
</dbReference>
<gene>
    <name evidence="1" type="ORF">BDP55DRAFT_640420</name>
</gene>
<dbReference type="AlphaFoldDB" id="A0AAJ0EZC0"/>
<comment type="caution">
    <text evidence="1">The sequence shown here is derived from an EMBL/GenBank/DDBJ whole genome shotgun (WGS) entry which is preliminary data.</text>
</comment>
<sequence length="85" mass="9383">MGKPPPFRLSPPTLVEFNGCTCVISSCHLTMLRSAAFPSGLKPRSQRSKKWLTATMLSCCCIGVPFRICESVRKHISVVKILVMC</sequence>
<evidence type="ECO:0000313" key="2">
    <source>
        <dbReference type="Proteomes" id="UP001224890"/>
    </source>
</evidence>
<keyword evidence="2" id="KW-1185">Reference proteome</keyword>
<dbReference type="GeneID" id="85457863"/>
<organism evidence="1 2">
    <name type="scientific">Colletotrichum godetiae</name>
    <dbReference type="NCBI Taxonomy" id="1209918"/>
    <lineage>
        <taxon>Eukaryota</taxon>
        <taxon>Fungi</taxon>
        <taxon>Dikarya</taxon>
        <taxon>Ascomycota</taxon>
        <taxon>Pezizomycotina</taxon>
        <taxon>Sordariomycetes</taxon>
        <taxon>Hypocreomycetidae</taxon>
        <taxon>Glomerellales</taxon>
        <taxon>Glomerellaceae</taxon>
        <taxon>Colletotrichum</taxon>
        <taxon>Colletotrichum acutatum species complex</taxon>
    </lineage>
</organism>
<reference evidence="1" key="1">
    <citation type="submission" date="2021-06" db="EMBL/GenBank/DDBJ databases">
        <title>Comparative genomics, transcriptomics and evolutionary studies reveal genomic signatures of adaptation to plant cell wall in hemibiotrophic fungi.</title>
        <authorList>
            <consortium name="DOE Joint Genome Institute"/>
            <person name="Baroncelli R."/>
            <person name="Diaz J.F."/>
            <person name="Benocci T."/>
            <person name="Peng M."/>
            <person name="Battaglia E."/>
            <person name="Haridas S."/>
            <person name="Andreopoulos W."/>
            <person name="Labutti K."/>
            <person name="Pangilinan J."/>
            <person name="Floch G.L."/>
            <person name="Makela M.R."/>
            <person name="Henrissat B."/>
            <person name="Grigoriev I.V."/>
            <person name="Crouch J.A."/>
            <person name="De Vries R.P."/>
            <person name="Sukno S.A."/>
            <person name="Thon M.R."/>
        </authorList>
    </citation>
    <scope>NUCLEOTIDE SEQUENCE</scope>
    <source>
        <strain evidence="1">CBS 193.32</strain>
    </source>
</reference>